<feature type="compositionally biased region" description="Basic and acidic residues" evidence="1">
    <location>
        <begin position="1"/>
        <end position="10"/>
    </location>
</feature>
<comment type="caution">
    <text evidence="2">The sequence shown here is derived from an EMBL/GenBank/DDBJ whole genome shotgun (WGS) entry which is preliminary data.</text>
</comment>
<feature type="region of interest" description="Disordered" evidence="1">
    <location>
        <begin position="391"/>
        <end position="420"/>
    </location>
</feature>
<evidence type="ECO:0000313" key="3">
    <source>
        <dbReference type="Proteomes" id="UP001189429"/>
    </source>
</evidence>
<evidence type="ECO:0000313" key="2">
    <source>
        <dbReference type="EMBL" id="CAK0883130.1"/>
    </source>
</evidence>
<protein>
    <submittedName>
        <fullName evidence="2">Uncharacterized protein</fullName>
    </submittedName>
</protein>
<organism evidence="2 3">
    <name type="scientific">Prorocentrum cordatum</name>
    <dbReference type="NCBI Taxonomy" id="2364126"/>
    <lineage>
        <taxon>Eukaryota</taxon>
        <taxon>Sar</taxon>
        <taxon>Alveolata</taxon>
        <taxon>Dinophyceae</taxon>
        <taxon>Prorocentrales</taxon>
        <taxon>Prorocentraceae</taxon>
        <taxon>Prorocentrum</taxon>
    </lineage>
</organism>
<gene>
    <name evidence="2" type="ORF">PCOR1329_LOCUS65409</name>
</gene>
<name>A0ABN9WEB8_9DINO</name>
<proteinExistence type="predicted"/>
<accession>A0ABN9WEB8</accession>
<feature type="region of interest" description="Disordered" evidence="1">
    <location>
        <begin position="1"/>
        <end position="37"/>
    </location>
</feature>
<feature type="region of interest" description="Disordered" evidence="1">
    <location>
        <begin position="205"/>
        <end position="260"/>
    </location>
</feature>
<evidence type="ECO:0000256" key="1">
    <source>
        <dbReference type="SAM" id="MobiDB-lite"/>
    </source>
</evidence>
<feature type="compositionally biased region" description="Acidic residues" evidence="1">
    <location>
        <begin position="211"/>
        <end position="242"/>
    </location>
</feature>
<dbReference type="EMBL" id="CAUYUJ010018379">
    <property type="protein sequence ID" value="CAK0883130.1"/>
    <property type="molecule type" value="Genomic_DNA"/>
</dbReference>
<keyword evidence="3" id="KW-1185">Reference proteome</keyword>
<reference evidence="2" key="1">
    <citation type="submission" date="2023-10" db="EMBL/GenBank/DDBJ databases">
        <authorList>
            <person name="Chen Y."/>
            <person name="Shah S."/>
            <person name="Dougan E. K."/>
            <person name="Thang M."/>
            <person name="Chan C."/>
        </authorList>
    </citation>
    <scope>NUCLEOTIDE SEQUENCE [LARGE SCALE GENOMIC DNA]</scope>
</reference>
<feature type="compositionally biased region" description="Polar residues" evidence="1">
    <location>
        <begin position="391"/>
        <end position="400"/>
    </location>
</feature>
<dbReference type="Proteomes" id="UP001189429">
    <property type="component" value="Unassembled WGS sequence"/>
</dbReference>
<sequence length="420" mass="46841">MQQEGAERFTKSTAQSAPEMAPETPLQKKYHKGDLQSVQAHNAGDYASTWRSALGQRLQRELRSNKKTKNGYLSAADKDQWKKDWCKKQYKGAIVRMRTYTTASQESWLSKGKVVSFLRMRYEEGGPRGHWDPEAMQDCAVIAQRCIRMGFPFVQVDEQHGKVKFTWFSHEYSDKFEKRWEETQKQNMDKALTDDALIALPRARMSGSGDDAAEDTAADPEDPAEDPAEGPEADPEADPDEDPGQHDSAPPKPGKKEKSPAAIALAHCRKMIAAMQSTLASAKSLSEDIAEDASKGGGDGSANEAEPSEWAWARTAAVQGTIDTMIKDIEGTIKKNKLWQKLLIGTEVSQVRKEFKEADIEVLCEKDAVDTLQDLRKRGAELNNKIQATIESHRALQNNNKKPPKKAKDPTIKKKVKKGK</sequence>